<evidence type="ECO:0008006" key="3">
    <source>
        <dbReference type="Google" id="ProtNLM"/>
    </source>
</evidence>
<protein>
    <recommendedName>
        <fullName evidence="3">ATP-binding protein</fullName>
    </recommendedName>
</protein>
<name>A0A543G6C6_9FLAO</name>
<comment type="caution">
    <text evidence="1">The sequence shown here is derived from an EMBL/GenBank/DDBJ whole genome shotgun (WGS) entry which is preliminary data.</text>
</comment>
<organism evidence="1 2">
    <name type="scientific">Flavobacterium branchiophilum</name>
    <dbReference type="NCBI Taxonomy" id="55197"/>
    <lineage>
        <taxon>Bacteria</taxon>
        <taxon>Pseudomonadati</taxon>
        <taxon>Bacteroidota</taxon>
        <taxon>Flavobacteriia</taxon>
        <taxon>Flavobacteriales</taxon>
        <taxon>Flavobacteriaceae</taxon>
        <taxon>Flavobacterium</taxon>
    </lineage>
</organism>
<gene>
    <name evidence="1" type="ORF">BC670_2501</name>
</gene>
<dbReference type="SUPFAM" id="SSF55874">
    <property type="entry name" value="ATPase domain of HSP90 chaperone/DNA topoisomerase II/histidine kinase"/>
    <property type="match status" value="1"/>
</dbReference>
<evidence type="ECO:0000313" key="2">
    <source>
        <dbReference type="Proteomes" id="UP000320773"/>
    </source>
</evidence>
<dbReference type="RefSeq" id="WP_089079599.1">
    <property type="nucleotide sequence ID" value="NZ_VFPJ01000001.1"/>
</dbReference>
<sequence length="677" mass="79094">MNLDLIGRLNNTILHTSKPLYPLFECLVNSIHAIEDLKKSESKGYIEVIIEREQAQQELISTFENLKPIKSFSIIDNGIGFNERNYQSFETGDSRLKIEKGSKGIGRFVWLKAFSSVKINSVFQDENKVKKERDFEFKHSENGIENHTIEDANDKSTKTIVNLTGFKSEYQKKCPKKVSEIAYKIIDHCLVYFLYDHCPTIVIKDPDNNDFELVVNDVFNESKKDRLKEIEFDFKGEIFKLNILEIYGSTGKSNKLHLCSNMREVKNYALSSIIPDLSKSLKDEDGKDFFIRAYVTGKFLDSIVNPERTLLNFPDEDENDIFEDQTITENNLKEQIANQIQDALNDYLYEVYEEKMQFVTGFIQNEVPQYKSLLKYKSDKIENLKPTTNKKSLDLELYKILQELEYEVKEEYEEINDDFYVDEEDDEYQKRYKEYIEKVIDVGSAKLSQYIIHRKTILDLFSKQLELNDNGKYSLENSVHQIIFPLKSTSDDISYDNQNLWMIDEKLSYHKYLASDLPLSSMNKDVVDSNSEERPDIIIFNSPIALVNNDAPYQSIVILEFKRPMRKGYYEEKNPIEQIYGYIRKILDKKSLDNKGRVIQGVNSSTPFYCYLICDITSKIDEIAENSDFTPTPDNLGYFGYNKKLNAYIEILSYQKMVNDAKQRNRILFEKLNLPNL</sequence>
<proteinExistence type="predicted"/>
<reference evidence="1 2" key="1">
    <citation type="submission" date="2019-06" db="EMBL/GenBank/DDBJ databases">
        <title>Genomic Encyclopedia of Archaeal and Bacterial Type Strains, Phase II (KMG-II): from individual species to whole genera.</title>
        <authorList>
            <person name="Goeker M."/>
        </authorList>
    </citation>
    <scope>NUCLEOTIDE SEQUENCE [LARGE SCALE GENOMIC DNA]</scope>
    <source>
        <strain evidence="1 2">DSM 24789</strain>
    </source>
</reference>
<evidence type="ECO:0000313" key="1">
    <source>
        <dbReference type="EMBL" id="TQM41524.1"/>
    </source>
</evidence>
<accession>A0A543G6C6</accession>
<dbReference type="AlphaFoldDB" id="A0A543G6C6"/>
<dbReference type="Proteomes" id="UP000320773">
    <property type="component" value="Unassembled WGS sequence"/>
</dbReference>
<dbReference type="EMBL" id="VFPJ01000001">
    <property type="protein sequence ID" value="TQM41524.1"/>
    <property type="molecule type" value="Genomic_DNA"/>
</dbReference>
<dbReference type="InterPro" id="IPR036890">
    <property type="entry name" value="HATPase_C_sf"/>
</dbReference>